<keyword evidence="2" id="KW-1185">Reference proteome</keyword>
<organism evidence="1 2">
    <name type="scientific">Pseudomonas floridensis</name>
    <dbReference type="NCBI Taxonomy" id="1958950"/>
    <lineage>
        <taxon>Bacteria</taxon>
        <taxon>Pseudomonadati</taxon>
        <taxon>Pseudomonadota</taxon>
        <taxon>Gammaproteobacteria</taxon>
        <taxon>Pseudomonadales</taxon>
        <taxon>Pseudomonadaceae</taxon>
        <taxon>Pseudomonas</taxon>
    </lineage>
</organism>
<reference evidence="2" key="1">
    <citation type="submission" date="2017-02" db="EMBL/GenBank/DDBJ databases">
        <title>Pseudomonas floridae sp. nov., a novel pathogenic bacterial species isolated from tomato.</title>
        <authorList>
            <person name="Timilsina S."/>
            <person name="Vallad G.E."/>
            <person name="Jones J.B."/>
        </authorList>
    </citation>
    <scope>NUCLEOTIDE SEQUENCE [LARGE SCALE GENOMIC DNA]</scope>
    <source>
        <strain evidence="2">GEV388</strain>
    </source>
</reference>
<dbReference type="Proteomes" id="UP000192815">
    <property type="component" value="Unassembled WGS sequence"/>
</dbReference>
<evidence type="ECO:0000313" key="1">
    <source>
        <dbReference type="EMBL" id="ORC61362.1"/>
    </source>
</evidence>
<comment type="caution">
    <text evidence="1">The sequence shown here is derived from an EMBL/GenBank/DDBJ whole genome shotgun (WGS) entry which is preliminary data.</text>
</comment>
<evidence type="ECO:0000313" key="2">
    <source>
        <dbReference type="Proteomes" id="UP000192815"/>
    </source>
</evidence>
<dbReference type="AlphaFoldDB" id="A0A1X0NAZ6"/>
<dbReference type="OrthoDB" id="6859787at2"/>
<name>A0A1X0NAZ6_9PSED</name>
<proteinExistence type="predicted"/>
<protein>
    <submittedName>
        <fullName evidence="1">Uncharacterized protein</fullName>
    </submittedName>
</protein>
<accession>A0A1X0NAZ6</accession>
<sequence>MARRIAYTGDPVLTLEEVARQCRLDTEDLQVELIEQVIIPGVTQQAEALSGAAVRAAEYEEIWPAGFASGHVLDIGQANEIIDVAGVTADGARQVLDVQTRLQQDGCETRLFFPMGRPAGDLLIRYRAGTDLELYPGVRLWLLMHAATAHEQRETLVAGVSLAKLPGSFLDSLLADITVPPRF</sequence>
<dbReference type="STRING" id="1958950.BZK31_03375"/>
<dbReference type="RefSeq" id="WP_083181250.1">
    <property type="nucleotide sequence ID" value="NZ_CBCRZR010000003.1"/>
</dbReference>
<dbReference type="EMBL" id="MUIO01000010">
    <property type="protein sequence ID" value="ORC61362.1"/>
    <property type="molecule type" value="Genomic_DNA"/>
</dbReference>
<gene>
    <name evidence="1" type="ORF">BZK31_03375</name>
</gene>